<dbReference type="RefSeq" id="WP_209360261.1">
    <property type="nucleotide sequence ID" value="NZ_JAGISH010000003.1"/>
</dbReference>
<evidence type="ECO:0000313" key="2">
    <source>
        <dbReference type="Proteomes" id="UP000675940"/>
    </source>
</evidence>
<name>A0A940MJ25_9RHOB</name>
<gene>
    <name evidence="1" type="ORF">J5474_07885</name>
</gene>
<proteinExistence type="predicted"/>
<dbReference type="AlphaFoldDB" id="A0A940MJ25"/>
<keyword evidence="2" id="KW-1185">Reference proteome</keyword>
<comment type="caution">
    <text evidence="1">The sequence shown here is derived from an EMBL/GenBank/DDBJ whole genome shotgun (WGS) entry which is preliminary data.</text>
</comment>
<sequence>MLRIFLAPIFETGESWQQIAGTLRAKGYALSFREGHLVVLDDRDRALCTGSDLGVPMAAISARIGRPCVVARADGHAGDLRPV</sequence>
<accession>A0A940MJ25</accession>
<organism evidence="1 2">
    <name type="scientific">Sagittula salina</name>
    <dbReference type="NCBI Taxonomy" id="2820268"/>
    <lineage>
        <taxon>Bacteria</taxon>
        <taxon>Pseudomonadati</taxon>
        <taxon>Pseudomonadota</taxon>
        <taxon>Alphaproteobacteria</taxon>
        <taxon>Rhodobacterales</taxon>
        <taxon>Roseobacteraceae</taxon>
        <taxon>Sagittula</taxon>
    </lineage>
</organism>
<evidence type="ECO:0000313" key="1">
    <source>
        <dbReference type="EMBL" id="MBP0482411.1"/>
    </source>
</evidence>
<dbReference type="EMBL" id="JAGISH010000003">
    <property type="protein sequence ID" value="MBP0482411.1"/>
    <property type="molecule type" value="Genomic_DNA"/>
</dbReference>
<protein>
    <submittedName>
        <fullName evidence="1">Uncharacterized protein</fullName>
    </submittedName>
</protein>
<reference evidence="1" key="1">
    <citation type="submission" date="2021-03" db="EMBL/GenBank/DDBJ databases">
        <title>Sagittula salina sp. nov. strain M10.9X isolated from the marine waste.</title>
        <authorList>
            <person name="Satari L."/>
            <person name="Molina-Menor E."/>
            <person name="Vidal-Verdu A."/>
            <person name="Pascual J."/>
            <person name="Pereto J."/>
            <person name="Porcar M."/>
        </authorList>
    </citation>
    <scope>NUCLEOTIDE SEQUENCE</scope>
    <source>
        <strain evidence="1">M10.9X</strain>
    </source>
</reference>
<dbReference type="Proteomes" id="UP000675940">
    <property type="component" value="Unassembled WGS sequence"/>
</dbReference>